<dbReference type="EMBL" id="MN739229">
    <property type="protein sequence ID" value="QHS94677.1"/>
    <property type="molecule type" value="Genomic_DNA"/>
</dbReference>
<accession>A0A6C0BQL5</accession>
<name>A0A6C0BQL5_9ZZZZ</name>
<organism evidence="1">
    <name type="scientific">viral metagenome</name>
    <dbReference type="NCBI Taxonomy" id="1070528"/>
    <lineage>
        <taxon>unclassified sequences</taxon>
        <taxon>metagenomes</taxon>
        <taxon>organismal metagenomes</taxon>
    </lineage>
</organism>
<proteinExistence type="predicted"/>
<dbReference type="AlphaFoldDB" id="A0A6C0BQL5"/>
<evidence type="ECO:0000313" key="1">
    <source>
        <dbReference type="EMBL" id="QHS94677.1"/>
    </source>
</evidence>
<protein>
    <submittedName>
        <fullName evidence="1">Uncharacterized protein</fullName>
    </submittedName>
</protein>
<reference evidence="1" key="1">
    <citation type="journal article" date="2020" name="Nature">
        <title>Giant virus diversity and host interactions through global metagenomics.</title>
        <authorList>
            <person name="Schulz F."/>
            <person name="Roux S."/>
            <person name="Paez-Espino D."/>
            <person name="Jungbluth S."/>
            <person name="Walsh D.A."/>
            <person name="Denef V.J."/>
            <person name="McMahon K.D."/>
            <person name="Konstantinidis K.T."/>
            <person name="Eloe-Fadrosh E.A."/>
            <person name="Kyrpides N.C."/>
            <person name="Woyke T."/>
        </authorList>
    </citation>
    <scope>NUCLEOTIDE SEQUENCE</scope>
    <source>
        <strain evidence="1">GVMAG-M-3300018416-45</strain>
    </source>
</reference>
<sequence length="76" mass="8328">MEQFIHAAITAVLYVIIRSAYSKYSPDDALPPKQLVKEGVVVFIACVAASYISMYTDTNIDAVKKNLTVLTSAPDF</sequence>